<keyword evidence="2" id="KW-1185">Reference proteome</keyword>
<evidence type="ECO:0000313" key="1">
    <source>
        <dbReference type="EMBL" id="GKV50766.1"/>
    </source>
</evidence>
<accession>A0AAV5MLA9</accession>
<name>A0AAV5MLA9_9ROSI</name>
<organism evidence="1 2">
    <name type="scientific">Rubroshorea leprosula</name>
    <dbReference type="NCBI Taxonomy" id="152421"/>
    <lineage>
        <taxon>Eukaryota</taxon>
        <taxon>Viridiplantae</taxon>
        <taxon>Streptophyta</taxon>
        <taxon>Embryophyta</taxon>
        <taxon>Tracheophyta</taxon>
        <taxon>Spermatophyta</taxon>
        <taxon>Magnoliopsida</taxon>
        <taxon>eudicotyledons</taxon>
        <taxon>Gunneridae</taxon>
        <taxon>Pentapetalae</taxon>
        <taxon>rosids</taxon>
        <taxon>malvids</taxon>
        <taxon>Malvales</taxon>
        <taxon>Dipterocarpaceae</taxon>
        <taxon>Rubroshorea</taxon>
    </lineage>
</organism>
<comment type="caution">
    <text evidence="1">The sequence shown here is derived from an EMBL/GenBank/DDBJ whole genome shotgun (WGS) entry which is preliminary data.</text>
</comment>
<reference evidence="1 2" key="1">
    <citation type="journal article" date="2021" name="Commun. Biol.">
        <title>The genome of Shorea leprosula (Dipterocarpaceae) highlights the ecological relevance of drought in aseasonal tropical rainforests.</title>
        <authorList>
            <person name="Ng K.K.S."/>
            <person name="Kobayashi M.J."/>
            <person name="Fawcett J.A."/>
            <person name="Hatakeyama M."/>
            <person name="Paape T."/>
            <person name="Ng C.H."/>
            <person name="Ang C.C."/>
            <person name="Tnah L.H."/>
            <person name="Lee C.T."/>
            <person name="Nishiyama T."/>
            <person name="Sese J."/>
            <person name="O'Brien M.J."/>
            <person name="Copetti D."/>
            <person name="Mohd Noor M.I."/>
            <person name="Ong R.C."/>
            <person name="Putra M."/>
            <person name="Sireger I.Z."/>
            <person name="Indrioko S."/>
            <person name="Kosugi Y."/>
            <person name="Izuno A."/>
            <person name="Isagi Y."/>
            <person name="Lee S.L."/>
            <person name="Shimizu K.K."/>
        </authorList>
    </citation>
    <scope>NUCLEOTIDE SEQUENCE [LARGE SCALE GENOMIC DNA]</scope>
    <source>
        <strain evidence="1">214</strain>
    </source>
</reference>
<dbReference type="Proteomes" id="UP001054252">
    <property type="component" value="Unassembled WGS sequence"/>
</dbReference>
<protein>
    <submittedName>
        <fullName evidence="1">Uncharacterized protein</fullName>
    </submittedName>
</protein>
<proteinExistence type="predicted"/>
<dbReference type="EMBL" id="BPVZ01000394">
    <property type="protein sequence ID" value="GKV50766.1"/>
    <property type="molecule type" value="Genomic_DNA"/>
</dbReference>
<gene>
    <name evidence="1" type="ORF">SLEP1_g57461</name>
</gene>
<sequence>MPPLNTTSFLVFQVVHTKEYQTAAQPSRLFALDTMFSCCIKESLHVPASTDEMQSGQVKRLKN</sequence>
<dbReference type="AlphaFoldDB" id="A0AAV5MLA9"/>
<evidence type="ECO:0000313" key="2">
    <source>
        <dbReference type="Proteomes" id="UP001054252"/>
    </source>
</evidence>